<evidence type="ECO:0000313" key="2">
    <source>
        <dbReference type="EMBL" id="QFU82207.1"/>
    </source>
</evidence>
<feature type="compositionally biased region" description="Polar residues" evidence="1">
    <location>
        <begin position="16"/>
        <end position="25"/>
    </location>
</feature>
<keyword evidence="3" id="KW-1185">Reference proteome</keyword>
<organism evidence="2 3">
    <name type="scientific">Natronorubrum aibiense</name>
    <dbReference type="NCBI Taxonomy" id="348826"/>
    <lineage>
        <taxon>Archaea</taxon>
        <taxon>Methanobacteriati</taxon>
        <taxon>Methanobacteriota</taxon>
        <taxon>Stenosarchaea group</taxon>
        <taxon>Halobacteria</taxon>
        <taxon>Halobacteriales</taxon>
        <taxon>Natrialbaceae</taxon>
        <taxon>Natronorubrum</taxon>
    </lineage>
</organism>
<evidence type="ECO:0000256" key="1">
    <source>
        <dbReference type="SAM" id="MobiDB-lite"/>
    </source>
</evidence>
<dbReference type="OrthoDB" id="385194at2157"/>
<dbReference type="EMBL" id="CP045488">
    <property type="protein sequence ID" value="QFU82207.1"/>
    <property type="molecule type" value="Genomic_DNA"/>
</dbReference>
<dbReference type="GeneID" id="42300685"/>
<reference evidence="2 3" key="1">
    <citation type="journal article" date="2007" name="Int. J. Syst. Evol. Microbiol.">
        <title>Natronorubrum sulfidifaciens sp. nov., an extremely haloalkaliphilic archaeon isolated from Aiding salt lake in Xin-Jiang, China.</title>
        <authorList>
            <person name="Cui H.L."/>
            <person name="Tohty D."/>
            <person name="Liu H.C."/>
            <person name="Liu S.J."/>
            <person name="Oren A."/>
            <person name="Zhou P.J."/>
        </authorList>
    </citation>
    <scope>NUCLEOTIDE SEQUENCE [LARGE SCALE GENOMIC DNA]</scope>
    <source>
        <strain evidence="2 3">7-3</strain>
    </source>
</reference>
<dbReference type="RefSeq" id="WP_152940019.1">
    <property type="nucleotide sequence ID" value="NZ_CP045488.1"/>
</dbReference>
<name>A0A5P9P288_9EURY</name>
<dbReference type="AlphaFoldDB" id="A0A5P9P288"/>
<dbReference type="KEGG" id="nas:GCU68_06515"/>
<dbReference type="Proteomes" id="UP000326170">
    <property type="component" value="Chromosome"/>
</dbReference>
<feature type="region of interest" description="Disordered" evidence="1">
    <location>
        <begin position="1"/>
        <end position="27"/>
    </location>
</feature>
<accession>A0A5P9P288</accession>
<protein>
    <submittedName>
        <fullName evidence="2">Uncharacterized protein</fullName>
    </submittedName>
</protein>
<evidence type="ECO:0000313" key="3">
    <source>
        <dbReference type="Proteomes" id="UP000326170"/>
    </source>
</evidence>
<gene>
    <name evidence="2" type="ORF">GCU68_06515</name>
</gene>
<sequence>MDVEECDETTAHVLSDGTSSTNHGGTDTGDCGISYCRNTATYLVVHEPARSDRQRERYCESHVALAADDVRADPARELVCGPVVLE</sequence>
<proteinExistence type="predicted"/>